<dbReference type="SUPFAM" id="SSF90112">
    <property type="entry name" value="Neurotransmitter-gated ion-channel transmembrane pore"/>
    <property type="match status" value="1"/>
</dbReference>
<sequence>MYLSTRLIIVLLKYCIYVYFSICLSLVKANEDAKRLLDDLFSTYNPVVRPVADPSQTIRLSIGLKLSQIADIDEKNQIMTTNVWLRHEWFDHKLTWNPDHYGNTTKINVPSSNIWLPDVVLYNNADGDYQITTKTKATINYDGKIIWEPPMIYKSYCSINIEYYPFDIQDCYMKFGTWTFDGKLIDLEHINSNNSIREVNPVIRKGGISTKVYTVETGIDMSDYYQSVEWDVLSIPAQKNIKNYDCCAEPYYDIYFNITIRRKTLFYTVNLIIPCVNISFLSVLVFYLPSDSGEKLTLGISILVALLVFYLLLIELIPPTSLVIPLLGKYLLFTLILVNLSILLTIFILNLHHRKPNTHKMPFWMKRLFIEILPKLLMIERPMMARNSYDETLKLKNYVPCFDTSNLMGENNEELNSDLKRKFSKQKSVSVKSLESNEKSNYPKNISDAF</sequence>
<keyword evidence="10" id="KW-0325">Glycoprotein</keyword>
<dbReference type="GO" id="GO:0022848">
    <property type="term" value="F:acetylcholine-gated monoatomic cation-selective channel activity"/>
    <property type="evidence" value="ECO:0007669"/>
    <property type="project" value="InterPro"/>
</dbReference>
<evidence type="ECO:0000313" key="17">
    <source>
        <dbReference type="EMBL" id="CAF1101015.1"/>
    </source>
</evidence>
<organism evidence="17 18">
    <name type="scientific">Brachionus calyciflorus</name>
    <dbReference type="NCBI Taxonomy" id="104777"/>
    <lineage>
        <taxon>Eukaryota</taxon>
        <taxon>Metazoa</taxon>
        <taxon>Spiralia</taxon>
        <taxon>Gnathifera</taxon>
        <taxon>Rotifera</taxon>
        <taxon>Eurotatoria</taxon>
        <taxon>Monogononta</taxon>
        <taxon>Pseudotrocha</taxon>
        <taxon>Ploima</taxon>
        <taxon>Brachionidae</taxon>
        <taxon>Brachionus</taxon>
    </lineage>
</organism>
<dbReference type="GO" id="GO:0045211">
    <property type="term" value="C:postsynaptic membrane"/>
    <property type="evidence" value="ECO:0007669"/>
    <property type="project" value="InterPro"/>
</dbReference>
<dbReference type="InterPro" id="IPR018000">
    <property type="entry name" value="Neurotransmitter_ion_chnl_CS"/>
</dbReference>
<evidence type="ECO:0000313" key="18">
    <source>
        <dbReference type="Proteomes" id="UP000663879"/>
    </source>
</evidence>
<evidence type="ECO:0000256" key="9">
    <source>
        <dbReference type="ARBA" id="ARBA00023170"/>
    </source>
</evidence>
<feature type="domain" description="Neurotransmitter-gated ion-channel transmembrane" evidence="16">
    <location>
        <begin position="271"/>
        <end position="444"/>
    </location>
</feature>
<dbReference type="PRINTS" id="PR00254">
    <property type="entry name" value="NICOTINICR"/>
</dbReference>
<feature type="transmembrane region" description="Helical" evidence="14">
    <location>
        <begin position="6"/>
        <end position="27"/>
    </location>
</feature>
<evidence type="ECO:0000256" key="11">
    <source>
        <dbReference type="ARBA" id="ARBA00023286"/>
    </source>
</evidence>
<dbReference type="FunFam" id="1.20.58.390:FF:000001">
    <property type="entry name" value="Neuronal nicotinic acetylcholine receptor subunit 3"/>
    <property type="match status" value="1"/>
</dbReference>
<dbReference type="Gene3D" id="1.20.58.390">
    <property type="entry name" value="Neurotransmitter-gated ion-channel transmembrane domain"/>
    <property type="match status" value="1"/>
</dbReference>
<feature type="domain" description="Neurotransmitter-gated ion-channel ligand-binding" evidence="15">
    <location>
        <begin position="34"/>
        <end position="264"/>
    </location>
</feature>
<dbReference type="CDD" id="cd19031">
    <property type="entry name" value="LGIC_ECD_nAChR_proto_alpha-like"/>
    <property type="match status" value="1"/>
</dbReference>
<evidence type="ECO:0000256" key="13">
    <source>
        <dbReference type="ARBA" id="ARBA00034099"/>
    </source>
</evidence>
<keyword evidence="2" id="KW-1003">Cell membrane</keyword>
<feature type="transmembrane region" description="Helical" evidence="14">
    <location>
        <begin position="265"/>
        <end position="288"/>
    </location>
</feature>
<keyword evidence="4 14" id="KW-1133">Transmembrane helix</keyword>
<evidence type="ECO:0000256" key="14">
    <source>
        <dbReference type="RuleBase" id="RU000687"/>
    </source>
</evidence>
<evidence type="ECO:0000256" key="4">
    <source>
        <dbReference type="ARBA" id="ARBA00022989"/>
    </source>
</evidence>
<dbReference type="Pfam" id="PF02931">
    <property type="entry name" value="Neur_chan_LBD"/>
    <property type="match status" value="1"/>
</dbReference>
<feature type="transmembrane region" description="Helical" evidence="14">
    <location>
        <begin position="330"/>
        <end position="349"/>
    </location>
</feature>
<comment type="subcellular location">
    <subcellularLocation>
        <location evidence="13">Synaptic cell membrane</location>
        <topology evidence="13">Multi-pass membrane protein</topology>
    </subcellularLocation>
</comment>
<feature type="transmembrane region" description="Helical" evidence="14">
    <location>
        <begin position="300"/>
        <end position="318"/>
    </location>
</feature>
<dbReference type="SUPFAM" id="SSF63712">
    <property type="entry name" value="Nicotinic receptor ligand binding domain-like"/>
    <property type="match status" value="1"/>
</dbReference>
<dbReference type="InterPro" id="IPR006029">
    <property type="entry name" value="Neurotrans-gated_channel_TM"/>
</dbReference>
<dbReference type="InterPro" id="IPR006201">
    <property type="entry name" value="Neur_channel"/>
</dbReference>
<evidence type="ECO:0000256" key="1">
    <source>
        <dbReference type="ARBA" id="ARBA00022448"/>
    </source>
</evidence>
<evidence type="ECO:0000256" key="7">
    <source>
        <dbReference type="ARBA" id="ARBA00023136"/>
    </source>
</evidence>
<dbReference type="PROSITE" id="PS00236">
    <property type="entry name" value="NEUROTR_ION_CHANNEL"/>
    <property type="match status" value="1"/>
</dbReference>
<keyword evidence="1 14" id="KW-0813">Transport</keyword>
<evidence type="ECO:0000256" key="5">
    <source>
        <dbReference type="ARBA" id="ARBA00023018"/>
    </source>
</evidence>
<dbReference type="PRINTS" id="PR00252">
    <property type="entry name" value="NRIONCHANNEL"/>
</dbReference>
<evidence type="ECO:0000256" key="2">
    <source>
        <dbReference type="ARBA" id="ARBA00022475"/>
    </source>
</evidence>
<evidence type="ECO:0000256" key="3">
    <source>
        <dbReference type="ARBA" id="ARBA00022692"/>
    </source>
</evidence>
<evidence type="ECO:0000256" key="6">
    <source>
        <dbReference type="ARBA" id="ARBA00023065"/>
    </source>
</evidence>
<keyword evidence="18" id="KW-1185">Reference proteome</keyword>
<dbReference type="Proteomes" id="UP000663879">
    <property type="component" value="Unassembled WGS sequence"/>
</dbReference>
<dbReference type="InterPro" id="IPR036719">
    <property type="entry name" value="Neuro-gated_channel_TM_sf"/>
</dbReference>
<keyword evidence="6 14" id="KW-0406">Ion transport</keyword>
<dbReference type="Pfam" id="PF02932">
    <property type="entry name" value="Neur_chan_memb"/>
    <property type="match status" value="1"/>
</dbReference>
<dbReference type="InterPro" id="IPR036734">
    <property type="entry name" value="Neur_chan_lig-bd_sf"/>
</dbReference>
<dbReference type="InterPro" id="IPR038050">
    <property type="entry name" value="Neuro_actylchol_rec"/>
</dbReference>
<dbReference type="CDD" id="cd19064">
    <property type="entry name" value="LGIC_TM_nAChR"/>
    <property type="match status" value="1"/>
</dbReference>
<keyword evidence="3 14" id="KW-0812">Transmembrane</keyword>
<dbReference type="InterPro" id="IPR002394">
    <property type="entry name" value="Nicotinic_acetylcholine_rcpt"/>
</dbReference>
<dbReference type="EMBL" id="CAJNOC010007553">
    <property type="protein sequence ID" value="CAF1101015.1"/>
    <property type="molecule type" value="Genomic_DNA"/>
</dbReference>
<protein>
    <submittedName>
        <fullName evidence="17">Uncharacterized protein</fullName>
    </submittedName>
</protein>
<keyword evidence="11" id="KW-1071">Ligand-gated ion channel</keyword>
<reference evidence="17" key="1">
    <citation type="submission" date="2021-02" db="EMBL/GenBank/DDBJ databases">
        <authorList>
            <person name="Nowell W R."/>
        </authorList>
    </citation>
    <scope>NUCLEOTIDE SEQUENCE</scope>
    <source>
        <strain evidence="17">Ploen Becks lab</strain>
    </source>
</reference>
<name>A0A814P3H3_9BILA</name>
<dbReference type="Gene3D" id="2.70.170.10">
    <property type="entry name" value="Neurotransmitter-gated ion-channel ligand-binding domain"/>
    <property type="match status" value="1"/>
</dbReference>
<keyword evidence="9" id="KW-0675">Receptor</keyword>
<keyword evidence="8" id="KW-1015">Disulfide bond</keyword>
<feature type="non-terminal residue" evidence="17">
    <location>
        <position position="1"/>
    </location>
</feature>
<dbReference type="OrthoDB" id="5975154at2759"/>
<proteinExistence type="inferred from homology"/>
<dbReference type="GO" id="GO:0004888">
    <property type="term" value="F:transmembrane signaling receptor activity"/>
    <property type="evidence" value="ECO:0007669"/>
    <property type="project" value="InterPro"/>
</dbReference>
<comment type="similarity">
    <text evidence="14">Belongs to the ligand-gated ion channel (TC 1.A.9) family.</text>
</comment>
<keyword evidence="5" id="KW-0770">Synapse</keyword>
<evidence type="ECO:0000256" key="10">
    <source>
        <dbReference type="ARBA" id="ARBA00023180"/>
    </source>
</evidence>
<dbReference type="AlphaFoldDB" id="A0A814P3H3"/>
<evidence type="ECO:0000256" key="12">
    <source>
        <dbReference type="ARBA" id="ARBA00023303"/>
    </source>
</evidence>
<evidence type="ECO:0000256" key="8">
    <source>
        <dbReference type="ARBA" id="ARBA00023157"/>
    </source>
</evidence>
<comment type="caution">
    <text evidence="17">The sequence shown here is derived from an EMBL/GenBank/DDBJ whole genome shotgun (WGS) entry which is preliminary data.</text>
</comment>
<dbReference type="FunFam" id="2.70.170.10:FF:000013">
    <property type="entry name" value="Acetylcholine receptor subunit alpha"/>
    <property type="match status" value="1"/>
</dbReference>
<keyword evidence="12 14" id="KW-0407">Ion channel</keyword>
<dbReference type="PANTHER" id="PTHR18945">
    <property type="entry name" value="NEUROTRANSMITTER GATED ION CHANNEL"/>
    <property type="match status" value="1"/>
</dbReference>
<accession>A0A814P3H3</accession>
<keyword evidence="7 14" id="KW-0472">Membrane</keyword>
<evidence type="ECO:0000259" key="16">
    <source>
        <dbReference type="Pfam" id="PF02932"/>
    </source>
</evidence>
<evidence type="ECO:0000259" key="15">
    <source>
        <dbReference type="Pfam" id="PF02931"/>
    </source>
</evidence>
<dbReference type="InterPro" id="IPR006202">
    <property type="entry name" value="Neur_chan_lig-bd"/>
</dbReference>
<gene>
    <name evidence="17" type="ORF">OXX778_LOCUS21149</name>
</gene>